<dbReference type="InterPro" id="IPR015424">
    <property type="entry name" value="PyrdxlP-dep_Trfase"/>
</dbReference>
<dbReference type="SUPFAM" id="SSF53383">
    <property type="entry name" value="PLP-dependent transferases"/>
    <property type="match status" value="1"/>
</dbReference>
<sequence>MTNAELSERRSAAVARGVGVATPLFAQKAKNAELWDSEGRRFIDFAGGIAVVNTGHSHPRVVEAVKNQIDHFSHTCHQVAPYENYVELAEKLNAAAPGDFPKKTMFATTGAEAVENAVKIARAFTGRQAVIAFSGGFHGRTFMGMSLTGKVQPYKAGFGAMPGDVWHVPFPMAPHGITAEDSLAAIDGLFKADVDPARVAAIIIEPVQGEGGFYPAPPELMRELRALCDKHGILLIADEVQTGFARTGKLFAMEHHDVAADLTTMAKSLAGGYPLSGVVGRAEVMDAPQPGGLGGTYGGSPLGIAAALAVLEVIRDEDLCARAEKLGDTLKSRLSSMQNEVPELADIRGPGFMVAAEFIDAEGTPLPQMATAVRDEAMERGLILLTCGVYGNVIRFLSPITIEDEVFAEALDILGDSLRAAKAAQDARADAA</sequence>
<dbReference type="InterPro" id="IPR005814">
    <property type="entry name" value="Aminotrans_3"/>
</dbReference>
<dbReference type="CDD" id="cd00610">
    <property type="entry name" value="OAT_like"/>
    <property type="match status" value="1"/>
</dbReference>
<dbReference type="Gene3D" id="3.40.640.10">
    <property type="entry name" value="Type I PLP-dependent aspartate aminotransferase-like (Major domain)"/>
    <property type="match status" value="1"/>
</dbReference>
<keyword evidence="5 6" id="KW-0663">Pyridoxal phosphate</keyword>
<evidence type="ECO:0000313" key="8">
    <source>
        <dbReference type="Proteomes" id="UP001218412"/>
    </source>
</evidence>
<proteinExistence type="inferred from homology"/>
<keyword evidence="8" id="KW-1185">Reference proteome</keyword>
<comment type="similarity">
    <text evidence="2 6">Belongs to the class-III pyridoxal-phosphate-dependent aminotransferase family.</text>
</comment>
<evidence type="ECO:0000256" key="5">
    <source>
        <dbReference type="ARBA" id="ARBA00022898"/>
    </source>
</evidence>
<dbReference type="NCBIfam" id="NF005692">
    <property type="entry name" value="PRK07495.1"/>
    <property type="match status" value="1"/>
</dbReference>
<gene>
    <name evidence="7" type="ORF">JHW45_01725</name>
</gene>
<evidence type="ECO:0000256" key="2">
    <source>
        <dbReference type="ARBA" id="ARBA00008954"/>
    </source>
</evidence>
<reference evidence="7 8" key="1">
    <citation type="submission" date="2021-01" db="EMBL/GenBank/DDBJ databases">
        <title>Biogeographic distribution of Paracoccus.</title>
        <authorList>
            <person name="Hollensteiner J."/>
            <person name="Leineberger J."/>
            <person name="Brinkhoff T."/>
            <person name="Daniel R."/>
        </authorList>
    </citation>
    <scope>NUCLEOTIDE SEQUENCE [LARGE SCALE GENOMIC DNA]</scope>
    <source>
        <strain evidence="7 8">LMG25392</strain>
    </source>
</reference>
<dbReference type="InterPro" id="IPR015421">
    <property type="entry name" value="PyrdxlP-dep_Trfase_major"/>
</dbReference>
<keyword evidence="3 7" id="KW-0032">Aminotransferase</keyword>
<dbReference type="RefSeq" id="WP_272859247.1">
    <property type="nucleotide sequence ID" value="NZ_CP067134.1"/>
</dbReference>
<dbReference type="PROSITE" id="PS00600">
    <property type="entry name" value="AA_TRANSFER_CLASS_3"/>
    <property type="match status" value="1"/>
</dbReference>
<dbReference type="PANTHER" id="PTHR11986">
    <property type="entry name" value="AMINOTRANSFERASE CLASS III"/>
    <property type="match status" value="1"/>
</dbReference>
<dbReference type="Pfam" id="PF00202">
    <property type="entry name" value="Aminotran_3"/>
    <property type="match status" value="1"/>
</dbReference>
<dbReference type="EC" id="2.6.1.19" evidence="7"/>
<dbReference type="PANTHER" id="PTHR11986:SF79">
    <property type="entry name" value="ACETYLORNITHINE AMINOTRANSFERASE, MITOCHONDRIAL"/>
    <property type="match status" value="1"/>
</dbReference>
<keyword evidence="4 7" id="KW-0808">Transferase</keyword>
<dbReference type="InterPro" id="IPR015422">
    <property type="entry name" value="PyrdxlP-dep_Trfase_small"/>
</dbReference>
<dbReference type="NCBIfam" id="TIGR00700">
    <property type="entry name" value="GABAtrnsam"/>
    <property type="match status" value="1"/>
</dbReference>
<dbReference type="InterPro" id="IPR004632">
    <property type="entry name" value="4NH2But_aminotransferase_bac"/>
</dbReference>
<accession>A0ABY7SYZ1</accession>
<protein>
    <submittedName>
        <fullName evidence="7">4-aminobutyrate--2-oxoglutarate transaminase</fullName>
        <ecNumber evidence="7">2.6.1.19</ecNumber>
    </submittedName>
</protein>
<dbReference type="GO" id="GO:0034386">
    <property type="term" value="F:4-aminobutyrate:2-oxoglutarate transaminase activity"/>
    <property type="evidence" value="ECO:0007669"/>
    <property type="project" value="UniProtKB-EC"/>
</dbReference>
<dbReference type="Gene3D" id="3.90.1150.10">
    <property type="entry name" value="Aspartate Aminotransferase, domain 1"/>
    <property type="match status" value="1"/>
</dbReference>
<dbReference type="InterPro" id="IPR050103">
    <property type="entry name" value="Class-III_PLP-dep_AT"/>
</dbReference>
<dbReference type="EMBL" id="CP067134">
    <property type="protein sequence ID" value="WCR11152.1"/>
    <property type="molecule type" value="Genomic_DNA"/>
</dbReference>
<dbReference type="InterPro" id="IPR049704">
    <property type="entry name" value="Aminotrans_3_PPA_site"/>
</dbReference>
<dbReference type="Proteomes" id="UP001218412">
    <property type="component" value="Chromosome"/>
</dbReference>
<organism evidence="7 8">
    <name type="scientific">Paracoccus stylophorae</name>
    <dbReference type="NCBI Taxonomy" id="659350"/>
    <lineage>
        <taxon>Bacteria</taxon>
        <taxon>Pseudomonadati</taxon>
        <taxon>Pseudomonadota</taxon>
        <taxon>Alphaproteobacteria</taxon>
        <taxon>Rhodobacterales</taxon>
        <taxon>Paracoccaceae</taxon>
        <taxon>Paracoccus</taxon>
    </lineage>
</organism>
<evidence type="ECO:0000256" key="4">
    <source>
        <dbReference type="ARBA" id="ARBA00022679"/>
    </source>
</evidence>
<comment type="cofactor">
    <cofactor evidence="1">
        <name>pyridoxal 5'-phosphate</name>
        <dbReference type="ChEBI" id="CHEBI:597326"/>
    </cofactor>
</comment>
<evidence type="ECO:0000256" key="3">
    <source>
        <dbReference type="ARBA" id="ARBA00022576"/>
    </source>
</evidence>
<dbReference type="PIRSF" id="PIRSF000521">
    <property type="entry name" value="Transaminase_4ab_Lys_Orn"/>
    <property type="match status" value="1"/>
</dbReference>
<evidence type="ECO:0000256" key="6">
    <source>
        <dbReference type="RuleBase" id="RU003560"/>
    </source>
</evidence>
<evidence type="ECO:0000256" key="1">
    <source>
        <dbReference type="ARBA" id="ARBA00001933"/>
    </source>
</evidence>
<evidence type="ECO:0000313" key="7">
    <source>
        <dbReference type="EMBL" id="WCR11152.1"/>
    </source>
</evidence>
<name>A0ABY7SYZ1_9RHOB</name>